<evidence type="ECO:0000256" key="4">
    <source>
        <dbReference type="ARBA" id="ARBA00023315"/>
    </source>
</evidence>
<dbReference type="UniPathway" id="UPA00538">
    <property type="reaction ID" value="UER00592"/>
</dbReference>
<protein>
    <recommendedName>
        <fullName evidence="5">Octanoyltransferase</fullName>
        <ecNumber evidence="5">2.3.1.181</ecNumber>
    </recommendedName>
</protein>
<dbReference type="InterPro" id="IPR045864">
    <property type="entry name" value="aa-tRNA-synth_II/BPL/LPL"/>
</dbReference>
<dbReference type="PANTHER" id="PTHR10993:SF7">
    <property type="entry name" value="LIPOYLTRANSFERASE 2, MITOCHONDRIAL-RELATED"/>
    <property type="match status" value="1"/>
</dbReference>
<dbReference type="PANTHER" id="PTHR10993">
    <property type="entry name" value="OCTANOYLTRANSFERASE"/>
    <property type="match status" value="1"/>
</dbReference>
<evidence type="ECO:0000256" key="3">
    <source>
        <dbReference type="ARBA" id="ARBA00022679"/>
    </source>
</evidence>
<keyword evidence="10" id="KW-1185">Reference proteome</keyword>
<dbReference type="GO" id="GO:0033819">
    <property type="term" value="F:lipoyl(octanoyl) transferase activity"/>
    <property type="evidence" value="ECO:0007669"/>
    <property type="project" value="UniProtKB-EC"/>
</dbReference>
<dbReference type="Gene3D" id="3.30.930.10">
    <property type="entry name" value="Bira Bifunctional Protein, Domain 2"/>
    <property type="match status" value="1"/>
</dbReference>
<evidence type="ECO:0000256" key="5">
    <source>
        <dbReference type="PIRNR" id="PIRNR016262"/>
    </source>
</evidence>
<dbReference type="PROSITE" id="PS01313">
    <property type="entry name" value="LIPB"/>
    <property type="match status" value="1"/>
</dbReference>
<evidence type="ECO:0000256" key="2">
    <source>
        <dbReference type="ARBA" id="ARBA00007907"/>
    </source>
</evidence>
<dbReference type="OrthoDB" id="19908at2759"/>
<comment type="catalytic activity">
    <reaction evidence="5">
        <text>octanoyl-[ACP] + L-lysyl-[protein] = N(6)-octanoyl-L-lysyl-[protein] + holo-[ACP] + H(+)</text>
        <dbReference type="Rhea" id="RHEA:17665"/>
        <dbReference type="Rhea" id="RHEA-COMP:9636"/>
        <dbReference type="Rhea" id="RHEA-COMP:9685"/>
        <dbReference type="Rhea" id="RHEA-COMP:9752"/>
        <dbReference type="Rhea" id="RHEA-COMP:9928"/>
        <dbReference type="ChEBI" id="CHEBI:15378"/>
        <dbReference type="ChEBI" id="CHEBI:29969"/>
        <dbReference type="ChEBI" id="CHEBI:64479"/>
        <dbReference type="ChEBI" id="CHEBI:78463"/>
        <dbReference type="ChEBI" id="CHEBI:78809"/>
        <dbReference type="EC" id="2.3.1.181"/>
    </reaction>
</comment>
<evidence type="ECO:0000256" key="6">
    <source>
        <dbReference type="PIRSR" id="PIRSR016262-1"/>
    </source>
</evidence>
<dbReference type="PROSITE" id="PS51733">
    <property type="entry name" value="BPL_LPL_CATALYTIC"/>
    <property type="match status" value="1"/>
</dbReference>
<sequence>MRVSNLLCRLPLKPQRTAFHKVRFQSTLKCTTSASTHPIDPSADTVRHLQFVKQVPFESGVDIQENFVRAHLDIKQLQSKIKREMTSLRNEHGPEIQLNFHEQMIIDNINQMKPNPIVLTFQFEPTYTGGKRVKRLINEEQIARFESFRPSEQADNKKPKFVQVERGGQVTFHGPGQMVAYVILDLKTFHNFPAKCLVSTIENAAMKALKNVPKFSGSDEPLNLVSKKTDETGVWVSEDEKIASIGIHVRRSVTSHGICINVDPDLSYMNSFTMCGLSDKRSTSIREQIPDSSTSVKDVAISFVNELSKLLGISKVERVQLDDLPIADN</sequence>
<gene>
    <name evidence="9" type="ORF">KLDO_g2350</name>
</gene>
<dbReference type="InterPro" id="IPR000544">
    <property type="entry name" value="Octanoyltransferase"/>
</dbReference>
<organism evidence="9 10">
    <name type="scientific">Kluyveromyces dobzhanskii CBS 2104</name>
    <dbReference type="NCBI Taxonomy" id="1427455"/>
    <lineage>
        <taxon>Eukaryota</taxon>
        <taxon>Fungi</taxon>
        <taxon>Dikarya</taxon>
        <taxon>Ascomycota</taxon>
        <taxon>Saccharomycotina</taxon>
        <taxon>Saccharomycetes</taxon>
        <taxon>Saccharomycetales</taxon>
        <taxon>Saccharomycetaceae</taxon>
        <taxon>Kluyveromyces</taxon>
    </lineage>
</organism>
<proteinExistence type="inferred from homology"/>
<reference evidence="9 10" key="1">
    <citation type="submission" date="2014-03" db="EMBL/GenBank/DDBJ databases">
        <title>The genome of Kluyveromyces dobzhanskii.</title>
        <authorList>
            <person name="Nystedt B."/>
            <person name="Astrom S."/>
        </authorList>
    </citation>
    <scope>NUCLEOTIDE SEQUENCE [LARGE SCALE GENOMIC DNA]</scope>
    <source>
        <strain evidence="9 10">CBS 2104</strain>
    </source>
</reference>
<dbReference type="InterPro" id="IPR020605">
    <property type="entry name" value="Octanoyltransferase_CS"/>
</dbReference>
<evidence type="ECO:0000256" key="7">
    <source>
        <dbReference type="PIRSR" id="PIRSR016262-3"/>
    </source>
</evidence>
<accession>A0A0A8L7F2</accession>
<dbReference type="CDD" id="cd16444">
    <property type="entry name" value="LipB"/>
    <property type="match status" value="1"/>
</dbReference>
<dbReference type="GO" id="GO:0009249">
    <property type="term" value="P:protein lipoylation"/>
    <property type="evidence" value="ECO:0007669"/>
    <property type="project" value="InterPro"/>
</dbReference>
<dbReference type="EC" id="2.3.1.181" evidence="5"/>
<keyword evidence="3 5" id="KW-0808">Transferase</keyword>
<dbReference type="AlphaFoldDB" id="A0A0A8L7F2"/>
<evidence type="ECO:0000313" key="10">
    <source>
        <dbReference type="Proteomes" id="UP000031516"/>
    </source>
</evidence>
<dbReference type="Pfam" id="PF21948">
    <property type="entry name" value="LplA-B_cat"/>
    <property type="match status" value="1"/>
</dbReference>
<dbReference type="InterPro" id="IPR004143">
    <property type="entry name" value="BPL_LPL_catalytic"/>
</dbReference>
<dbReference type="NCBIfam" id="TIGR00214">
    <property type="entry name" value="lipB"/>
    <property type="match status" value="1"/>
</dbReference>
<dbReference type="PIRSF" id="PIRSF016262">
    <property type="entry name" value="LPLase"/>
    <property type="match status" value="1"/>
</dbReference>
<feature type="site" description="Lowers pKa of active site Cys" evidence="7">
    <location>
        <position position="241"/>
    </location>
</feature>
<dbReference type="EMBL" id="CCBQ010000032">
    <property type="protein sequence ID" value="CDO94066.1"/>
    <property type="molecule type" value="Genomic_DNA"/>
</dbReference>
<evidence type="ECO:0000259" key="8">
    <source>
        <dbReference type="PROSITE" id="PS51733"/>
    </source>
</evidence>
<comment type="similarity">
    <text evidence="2 5">Belongs to the LipB family.</text>
</comment>
<comment type="caution">
    <text evidence="9">The sequence shown here is derived from an EMBL/GenBank/DDBJ whole genome shotgun (WGS) entry which is preliminary data.</text>
</comment>
<comment type="pathway">
    <text evidence="1 5">Protein modification; protein lipoylation via endogenous pathway; protein N(6)-(lipoyl)lysine from octanoyl-[acyl-carrier-protein]: step 1/2.</text>
</comment>
<evidence type="ECO:0000313" key="9">
    <source>
        <dbReference type="EMBL" id="CDO94066.1"/>
    </source>
</evidence>
<evidence type="ECO:0000256" key="1">
    <source>
        <dbReference type="ARBA" id="ARBA00004821"/>
    </source>
</evidence>
<name>A0A0A8L7F2_9SACH</name>
<feature type="domain" description="BPL/LPL catalytic" evidence="8">
    <location>
        <begin position="112"/>
        <end position="315"/>
    </location>
</feature>
<dbReference type="Proteomes" id="UP000031516">
    <property type="component" value="Unassembled WGS sequence"/>
</dbReference>
<dbReference type="SUPFAM" id="SSF55681">
    <property type="entry name" value="Class II aaRS and biotin synthetases"/>
    <property type="match status" value="1"/>
</dbReference>
<keyword evidence="4 5" id="KW-0012">Acyltransferase</keyword>
<feature type="active site" description="Acyl-thioester intermediate" evidence="6">
    <location>
        <position position="275"/>
    </location>
</feature>
<comment type="function">
    <text evidence="5">Catalyzes the transfer of endogenously produced octanoic acid from octanoyl-acyl-carrier-protein onto the lipoyl domains of lipoate-dependent enzymes. Lipoyl-ACP can also act as a substrate although octanoyl-ACP is likely to be the physiological substrate.</text>
</comment>